<dbReference type="SMART" id="SM00214">
    <property type="entry name" value="VWC"/>
    <property type="match status" value="6"/>
</dbReference>
<evidence type="ECO:0000256" key="6">
    <source>
        <dbReference type="PROSITE-ProRule" id="PRU01201"/>
    </source>
</evidence>
<dbReference type="Gene3D" id="6.20.200.20">
    <property type="match status" value="4"/>
</dbReference>
<dbReference type="Pfam" id="PF00093">
    <property type="entry name" value="VWC"/>
    <property type="match status" value="4"/>
</dbReference>
<dbReference type="GO" id="GO:0016020">
    <property type="term" value="C:membrane"/>
    <property type="evidence" value="ECO:0007669"/>
    <property type="project" value="InterPro"/>
</dbReference>
<dbReference type="SUPFAM" id="SSF57603">
    <property type="entry name" value="FnI-like domain"/>
    <property type="match status" value="6"/>
</dbReference>
<dbReference type="Proteomes" id="UP000683360">
    <property type="component" value="Unassembled WGS sequence"/>
</dbReference>
<feature type="domain" description="VWFC" evidence="7">
    <location>
        <begin position="349"/>
        <end position="407"/>
    </location>
</feature>
<evidence type="ECO:0000256" key="2">
    <source>
        <dbReference type="ARBA" id="ARBA00022729"/>
    </source>
</evidence>
<feature type="repeat" description="CSPG" evidence="6">
    <location>
        <begin position="1665"/>
        <end position="1764"/>
    </location>
</feature>
<dbReference type="InterPro" id="IPR006212">
    <property type="entry name" value="Furin_repeat"/>
</dbReference>
<dbReference type="InterPro" id="IPR003644">
    <property type="entry name" value="Calx_beta"/>
</dbReference>
<protein>
    <submittedName>
        <fullName evidence="8">FRAS1</fullName>
    </submittedName>
</protein>
<dbReference type="PANTHER" id="PTHR45739:SF1">
    <property type="entry name" value="EXTRACELLULAR MATRIX ORGANIZING PROTEIN FRAS1"/>
    <property type="match status" value="1"/>
</dbReference>
<dbReference type="Pfam" id="PF16184">
    <property type="entry name" value="Cadherin_3"/>
    <property type="match status" value="10"/>
</dbReference>
<dbReference type="PROSITE" id="PS01208">
    <property type="entry name" value="VWFC_1"/>
    <property type="match status" value="2"/>
</dbReference>
<keyword evidence="5" id="KW-0325">Glycoprotein</keyword>
<dbReference type="Gene3D" id="2.10.70.10">
    <property type="entry name" value="Complement Module, domain 1"/>
    <property type="match status" value="1"/>
</dbReference>
<dbReference type="InterPro" id="IPR051561">
    <property type="entry name" value="FRAS1_ECM"/>
</dbReference>
<feature type="repeat" description="CSPG" evidence="6">
    <location>
        <begin position="1336"/>
        <end position="1433"/>
    </location>
</feature>
<dbReference type="InterPro" id="IPR039005">
    <property type="entry name" value="CSPG_rpt"/>
</dbReference>
<sequence length="2741" mass="304273">MSEGIINIPVTRLQISFYKISLLTVGSLESRSALFSEEHRNTLWSPNSCSICTCEDPVVMCENVRCSSPNCDSKKGEYLQIPAEGCCPECVRRMSPCQYESQTTPHNSVWSPDRCKFCHCYDGEVTCTDQSCPTLRCRPGEVLQILADHCCPQCIPTGRPCEYAHHVFQDATEWSPIPCTMCVCRDGQTICYPIQCPSFVCPQGKSMERRPGSCCPSCVGSYCTDAMIHYKNGDHWDRDSCTTCTCIQGEIVCSRKDCMIDFECEGKELNITRESECCSECILPKDTCTGESPARYHGDIWNVTDCEFCTCRQGKVQCFTAVCEPAICLENEMLIHQPGKCCKECVPRPTCYFGGEMFHTGDSWQPDSCTLCQCGHGDMVCFSKTCPICPEGSIGVPQPGECCGKCQKMTCASECKHCKVTDSNQCTECKISGLYLQEGRCVQKCKDGLYADRKNKCHGCDTSCSLCLGPKDNQCLACSQNGLVLQSGRCVDHCSSSSYLQNGECLECPATCQTCSSDGQSCTSCYDSLVLHRGQCLSQCPKQYFPSYGACNECHPSCKSCSGPTDTNCLSCADGSKLSKKGRCKMPCLDVQYLTKDSTCKDCGFGCGKCHTSRDGTTSVCLECLNPSMVAFDDILCGSGCLRCESNSICHACGPNQIVSDGICVRHCKPTQYVDGRQCKDCPEHCMECMSSTDCSQCDGQTYLLNRQCVPTCGKGYYQNKKSRRCERNEQPPTIQLTGHIQVEEKDTTEIPASIFNLNDPDTPLDSLVIIVAEPPTNGNHIVKCNMGMDVILEAGDTITPQELKDGKVRFIHNSPVLSAGRISFKAFDRQLYSTERVLHIQVINDHPPQLVRNEHVLATVGEITPFDSQILELKTLDPVKTLVNVIEGPLHGKFIDQGTQSPVSSFSVEELHTSSIGYQLNPLVTAARDMCIIQVTDGYHVLSFIVNFEIRQKENLSPLIVNNEVGHVYAKDMLRITPTMLMAKSMSDGKEVIYTLNPTTNNPQQGEILMLVPVPPNGLGQGWKEMGSGKMAAKMFQFLQRDINEGRIWYQNTGSKSTSDVVTFEVRDSFDPPNVLKEQTMHIKIMEPPLDEAIPTVAPGVRLGMSVFEDQVVPVTISDLFFHDPDTHNGEIIYTITVPLKQGEGTLENKNFPLQPFSQFTQADLMHNKIIYHPPKSDVGKEEREVFFKFTVSDGRVHKDLTEYKFNIRILPVNNLPPSFLHPSADVTVAQGGKFPVDRSTVILSDPDTSTADLVLTLDEAPKRGSFEKVFKNSKIILRKGESFNYKEFLEGVFQYSHSRDSDILYDRIVLSASDGKHETRMSINITVLHVDKSAPILLPTAVCRIHVREGETILISRNDFGFMDDDDSDDHLRITLLANPVHGQLVYKELNVVMEGNIITQDDINKNFIRYMADKEIGSEPVSDILSFNVTDSSGNILPNQVLSVTIEPVDNRAPVVTVGPTIQIDEGGEVLLTTDNIKVTDQDTAVTDLLVQIESSPKFGNILSYKPDVGGSEKTLGVPVTQFFVQDLLDGFIYYSQSDHKNKEPVTDNFLFHVTDGVNKSPMQRFGVSIVLLNDEEPLLVTEQLFVQEHQAVVVTNSSLYVIDIDTHPDQLLLTEILDDLIVYQHNGRATYGDRLTIQVSDGDFTDTSALEIVIGLVDDETPRLAINRGLMLKAGSTIPIKSQDLKATDIDSDDKKLTYTLTRDPTGGRLLISNQNRKVPVSTRGPIKSFTQLDVDQGHLKFEHPNGEITGVLTFKFDVSDPEGNKLIDQIFYITVTEDRIPPKVIANKELVVLEGAEIKITTEVLSFTDEDSEPGLLRYYLLSAPNLGHLELTSNQGIPISEFTQSDLAANSVCYIHTSKEEIYMDSFTFSVSDGSNQITQKLYITITPVDDEIPIVTNNGLRVQEGESSLIFNVVNLPVHGRLDLKQGDFYMPVTTFSMADIYNGLISYHHDGSETLQDNFSFTVTDGATKVFAMQKDQSRGDISVKRDPEDFEIDIMPLDDGSPVLKTNLGLQFLEQSGNQAYNLITPRELEATDVDTAPVELTYVITRGPEHGRLENTANPTVAIYSFTQDDIDHEVISYVLTSKDDITEDMFTFDLVDSKPNRISNNIFHIMWSVIEFISPEYNVSESAGVIRVPVVKKGNLKQYSVVTCKTSPDTATYTQSVTRPGDQDYREHSGQVQFDAWQDMKVCSIIINDDSTFEGPERFSVELIQPVYSLIGINNKVAVIISDEEDMPTIQFKDLVYSVNETSGVVSAALIRTGDLSSSVSVVCYTTSLTAKGSSLDSLESGSDYISRGQTNVYRVTFQPGMTRANCDVKIIDDSEFESSEQFELVLSAPTYNTVVGPMDKATVIIRGPNDESIIHLSLSQYHFNENSGDVEVEVVRRGSDLSHDSMVWCATRMTEPPSATPRQDYIPSSSQITFAPGETIQKCRITILDDVADPKLEGNETFAVFLSTPIGSILSMPYVASISIYDNELDIPIMYFDSHEYTVDESSRSIHVPVYRSGDLSFESSVICYTRQNTAHVMMDYEERPLTEVSRITFLPGEKVKNCTVNIVDDGDYEPRELFYLRLAEPKGTELCKAELGQVTMTTIFVVNDEDVPRIKFKLADYSIMEPVFADVVSTLVVMVMRMGDLNHTSVVRCSTRDGSALSGLDYNAKSLVLQFKPGMRSIEFSVDVIYNSNTEWHESFYIVLDEKSMRGAEPGDIMSTTVTVLDDEVICSAYSSSCCVLTSL</sequence>
<dbReference type="Gene3D" id="2.10.220.10">
    <property type="entry name" value="Hormone Receptor, Insulin-like Growth Factor Receptor 1, Chain A, domain 2"/>
    <property type="match status" value="3"/>
</dbReference>
<dbReference type="GO" id="GO:0007154">
    <property type="term" value="P:cell communication"/>
    <property type="evidence" value="ECO:0007669"/>
    <property type="project" value="InterPro"/>
</dbReference>
<dbReference type="InterPro" id="IPR038081">
    <property type="entry name" value="CalX-like_sf"/>
</dbReference>
<feature type="domain" description="VWFC" evidence="7">
    <location>
        <begin position="95"/>
        <end position="155"/>
    </location>
</feature>
<gene>
    <name evidence="8" type="ORF">MEDL_9608</name>
</gene>
<keyword evidence="4" id="KW-0106">Calcium</keyword>
<dbReference type="Gene3D" id="2.60.40.2030">
    <property type="match status" value="5"/>
</dbReference>
<evidence type="ECO:0000256" key="5">
    <source>
        <dbReference type="ARBA" id="ARBA00023180"/>
    </source>
</evidence>
<dbReference type="SUPFAM" id="SSF57184">
    <property type="entry name" value="Growth factor receptor domain"/>
    <property type="match status" value="3"/>
</dbReference>
<feature type="domain" description="VWFC" evidence="7">
    <location>
        <begin position="44"/>
        <end position="91"/>
    </location>
</feature>
<feature type="domain" description="VWFC" evidence="7">
    <location>
        <begin position="159"/>
        <end position="219"/>
    </location>
</feature>
<feature type="repeat" description="CSPG" evidence="6">
    <location>
        <begin position="1456"/>
        <end position="1558"/>
    </location>
</feature>
<comment type="caution">
    <text evidence="8">The sequence shown here is derived from an EMBL/GenBank/DDBJ whole genome shotgun (WGS) entry which is preliminary data.</text>
</comment>
<feature type="repeat" description="CSPG" evidence="6">
    <location>
        <begin position="2010"/>
        <end position="2106"/>
    </location>
</feature>
<evidence type="ECO:0000256" key="3">
    <source>
        <dbReference type="ARBA" id="ARBA00022737"/>
    </source>
</evidence>
<feature type="domain" description="VWFC" evidence="7">
    <location>
        <begin position="221"/>
        <end position="282"/>
    </location>
</feature>
<accession>A0A8S3QGF0</accession>
<dbReference type="InterPro" id="IPR009030">
    <property type="entry name" value="Growth_fac_rcpt_cys_sf"/>
</dbReference>
<dbReference type="Pfam" id="PF03160">
    <property type="entry name" value="Calx-beta"/>
    <property type="match status" value="4"/>
</dbReference>
<dbReference type="PANTHER" id="PTHR45739">
    <property type="entry name" value="MATRIX PROTEIN, PUTATIVE-RELATED"/>
    <property type="match status" value="1"/>
</dbReference>
<dbReference type="SMART" id="SM00261">
    <property type="entry name" value="FU"/>
    <property type="match status" value="6"/>
</dbReference>
<evidence type="ECO:0000313" key="8">
    <source>
        <dbReference type="EMBL" id="CAG2194601.1"/>
    </source>
</evidence>
<evidence type="ECO:0000256" key="4">
    <source>
        <dbReference type="ARBA" id="ARBA00022837"/>
    </source>
</evidence>
<evidence type="ECO:0000256" key="1">
    <source>
        <dbReference type="ARBA" id="ARBA00005529"/>
    </source>
</evidence>
<evidence type="ECO:0000313" key="9">
    <source>
        <dbReference type="Proteomes" id="UP000683360"/>
    </source>
</evidence>
<feature type="repeat" description="CSPG" evidence="6">
    <location>
        <begin position="1786"/>
        <end position="1878"/>
    </location>
</feature>
<dbReference type="OrthoDB" id="430044at2759"/>
<feature type="repeat" description="CSPG" evidence="6">
    <location>
        <begin position="1097"/>
        <end position="1194"/>
    </location>
</feature>
<name>A0A8S3QGF0_MYTED</name>
<dbReference type="GO" id="GO:0009653">
    <property type="term" value="P:anatomical structure morphogenesis"/>
    <property type="evidence" value="ECO:0007669"/>
    <property type="project" value="TreeGrafter"/>
</dbReference>
<reference evidence="8" key="1">
    <citation type="submission" date="2021-03" db="EMBL/GenBank/DDBJ databases">
        <authorList>
            <person name="Bekaert M."/>
        </authorList>
    </citation>
    <scope>NUCLEOTIDE SEQUENCE</scope>
</reference>
<dbReference type="EMBL" id="CAJPWZ010000485">
    <property type="protein sequence ID" value="CAG2194601.1"/>
    <property type="molecule type" value="Genomic_DNA"/>
</dbReference>
<dbReference type="CDD" id="cd00064">
    <property type="entry name" value="FU"/>
    <property type="match status" value="5"/>
</dbReference>
<keyword evidence="9" id="KW-1185">Reference proteome</keyword>
<evidence type="ECO:0000259" key="7">
    <source>
        <dbReference type="PROSITE" id="PS50184"/>
    </source>
</evidence>
<feature type="domain" description="VWFC" evidence="7">
    <location>
        <begin position="286"/>
        <end position="346"/>
    </location>
</feature>
<organism evidence="8 9">
    <name type="scientific">Mytilus edulis</name>
    <name type="common">Blue mussel</name>
    <dbReference type="NCBI Taxonomy" id="6550"/>
    <lineage>
        <taxon>Eukaryota</taxon>
        <taxon>Metazoa</taxon>
        <taxon>Spiralia</taxon>
        <taxon>Lophotrochozoa</taxon>
        <taxon>Mollusca</taxon>
        <taxon>Bivalvia</taxon>
        <taxon>Autobranchia</taxon>
        <taxon>Pteriomorphia</taxon>
        <taxon>Mytilida</taxon>
        <taxon>Mytiloidea</taxon>
        <taxon>Mytilidae</taxon>
        <taxon>Mytilinae</taxon>
        <taxon>Mytilus</taxon>
    </lineage>
</organism>
<keyword evidence="3" id="KW-0677">Repeat</keyword>
<dbReference type="PROSITE" id="PS51854">
    <property type="entry name" value="CSPG"/>
    <property type="match status" value="7"/>
</dbReference>
<dbReference type="PROSITE" id="PS50184">
    <property type="entry name" value="VWFC_2"/>
    <property type="match status" value="6"/>
</dbReference>
<feature type="repeat" description="CSPG" evidence="6">
    <location>
        <begin position="1874"/>
        <end position="1972"/>
    </location>
</feature>
<dbReference type="SUPFAM" id="SSF141072">
    <property type="entry name" value="CalX-like"/>
    <property type="match status" value="5"/>
</dbReference>
<comment type="similarity">
    <text evidence="1">Belongs to the FRAS1 family.</text>
</comment>
<keyword evidence="2" id="KW-0732">Signal</keyword>
<proteinExistence type="inferred from homology"/>
<dbReference type="InterPro" id="IPR001007">
    <property type="entry name" value="VWF_dom"/>
</dbReference>
<dbReference type="SMART" id="SM00237">
    <property type="entry name" value="Calx_beta"/>
    <property type="match status" value="5"/>
</dbReference>